<gene>
    <name evidence="4" type="ORF">ROHU_010093</name>
</gene>
<dbReference type="PANTHER" id="PTHR16165">
    <property type="entry name" value="NXPE FAMILY MEMBER"/>
    <property type="match status" value="1"/>
</dbReference>
<feature type="domain" description="NXPE C-terminal" evidence="3">
    <location>
        <begin position="91"/>
        <end position="203"/>
    </location>
</feature>
<feature type="compositionally biased region" description="Polar residues" evidence="2">
    <location>
        <begin position="269"/>
        <end position="287"/>
    </location>
</feature>
<evidence type="ECO:0000259" key="3">
    <source>
        <dbReference type="Pfam" id="PF24536"/>
    </source>
</evidence>
<dbReference type="Pfam" id="PF06312">
    <property type="entry name" value="Neurexophilin"/>
    <property type="match status" value="2"/>
</dbReference>
<dbReference type="Pfam" id="PF24536">
    <property type="entry name" value="NXPE4_C"/>
    <property type="match status" value="3"/>
</dbReference>
<dbReference type="InterPro" id="IPR057106">
    <property type="entry name" value="NXPE4_C"/>
</dbReference>
<dbReference type="InterPro" id="IPR026845">
    <property type="entry name" value="NXPH/NXPE"/>
</dbReference>
<dbReference type="PANTHER" id="PTHR16165:SF23">
    <property type="entry name" value="NEUREXOPHILIN AND PC-ESTERASE DOMAIN FAMILY, MEMBER 5"/>
    <property type="match status" value="1"/>
</dbReference>
<evidence type="ECO:0000313" key="5">
    <source>
        <dbReference type="Proteomes" id="UP000290572"/>
    </source>
</evidence>
<keyword evidence="5" id="KW-1185">Reference proteome</keyword>
<proteinExistence type="inferred from homology"/>
<feature type="region of interest" description="Disordered" evidence="2">
    <location>
        <begin position="269"/>
        <end position="289"/>
    </location>
</feature>
<dbReference type="GO" id="GO:0007399">
    <property type="term" value="P:nervous system development"/>
    <property type="evidence" value="ECO:0007669"/>
    <property type="project" value="UniProtKB-ARBA"/>
</dbReference>
<protein>
    <submittedName>
        <fullName evidence="4">NXPE family member 3-like protein</fullName>
    </submittedName>
</protein>
<dbReference type="SUPFAM" id="SSF81296">
    <property type="entry name" value="E set domains"/>
    <property type="match status" value="2"/>
</dbReference>
<dbReference type="Proteomes" id="UP000290572">
    <property type="component" value="Unassembled WGS sequence"/>
</dbReference>
<dbReference type="InterPro" id="IPR014756">
    <property type="entry name" value="Ig_E-set"/>
</dbReference>
<dbReference type="AlphaFoldDB" id="A0A498LY41"/>
<evidence type="ECO:0000313" key="4">
    <source>
        <dbReference type="EMBL" id="RXN12473.1"/>
    </source>
</evidence>
<feature type="domain" description="NXPE C-terminal" evidence="3">
    <location>
        <begin position="421"/>
        <end position="466"/>
    </location>
</feature>
<comment type="similarity">
    <text evidence="1">Belongs to the NXPE family.</text>
</comment>
<feature type="domain" description="NXPE C-terminal" evidence="3">
    <location>
        <begin position="469"/>
        <end position="580"/>
    </location>
</feature>
<evidence type="ECO:0000256" key="2">
    <source>
        <dbReference type="SAM" id="MobiDB-lite"/>
    </source>
</evidence>
<dbReference type="InterPro" id="IPR013783">
    <property type="entry name" value="Ig-like_fold"/>
</dbReference>
<evidence type="ECO:0000256" key="1">
    <source>
        <dbReference type="ARBA" id="ARBA00005431"/>
    </source>
</evidence>
<sequence length="792" mass="89198">MGISDEEWERLQKVIEWPGPDQKITHLDQSTSPVHSSFAIVGLNKSYKVGEKISVTITARDHNNNLKRYGGDFFKAKLFNLILKVQWRNAGIKTMDLHTHPGGGPLMAVELEKNIIIHWRVHGVPLRFGRVMPIIDLHYISNDIDEIAGGPHAVIVFTYCAHLVFHPITFYVFEVAKIRQSVLALLSRAPDTTIIIKSGNTIGRRALWVLNGGIHIKQFQAPRPKPVPRNNNSSAISASDMGISDEEWERLQKIIEWPVPDQEITHLNQSTSPVHSSFSNNPSTISASDMGISDEEWKRLQKDIEWPGPDQEITHLDQSTSPVHSSFSIVGLKESYKVGEKISVAITARDHNKNLKRYGGDFFKAKLFNSELKASMYGEVVDHRNGTYSVDFLLPWEGTVEKCRSGLTTPVPAGFYLKDVWKSFVCNTRQFSPEQIGSCLKNKIVYLMGDSTTRQWFEYFEKIVPGKVMPIIDLHYISNDIDEIAGGPHAVVVFTYCAHLVFHPITFYVFEVAKIRQSVLALLSRAPYTTVIIKSGNTTGRKALWAMNGEIHIKQFQPIRHKPVPRSNNSSIISASDMGISDEEWERLQKALDWPIPDQIAYLNQSTSPVHSSFSVVGLKESYKVGEKISVTITARDHNKNLKRYGGDFFKAKLFNSELKASVYGEVVDHRDGTYSVDFLLPWEGQARVFVRLEHSSEVVQILKKYRDSSFPRSHFNGYFESGPSKTRIREVVECNLKWGADGGWKKGNCCLAKIRQSVIALLSRAPDTTIIIKSGNTAGRKEVIKVIICAA</sequence>
<organism evidence="4 5">
    <name type="scientific">Labeo rohita</name>
    <name type="common">Indian major carp</name>
    <name type="synonym">Cyprinus rohita</name>
    <dbReference type="NCBI Taxonomy" id="84645"/>
    <lineage>
        <taxon>Eukaryota</taxon>
        <taxon>Metazoa</taxon>
        <taxon>Chordata</taxon>
        <taxon>Craniata</taxon>
        <taxon>Vertebrata</taxon>
        <taxon>Euteleostomi</taxon>
        <taxon>Actinopterygii</taxon>
        <taxon>Neopterygii</taxon>
        <taxon>Teleostei</taxon>
        <taxon>Ostariophysi</taxon>
        <taxon>Cypriniformes</taxon>
        <taxon>Cyprinidae</taxon>
        <taxon>Labeoninae</taxon>
        <taxon>Labeonini</taxon>
        <taxon>Labeo</taxon>
    </lineage>
</organism>
<dbReference type="EMBL" id="QBIY01013051">
    <property type="protein sequence ID" value="RXN12473.1"/>
    <property type="molecule type" value="Genomic_DNA"/>
</dbReference>
<accession>A0A498LY41</accession>
<reference evidence="4 5" key="1">
    <citation type="submission" date="2018-03" db="EMBL/GenBank/DDBJ databases">
        <title>Draft genome sequence of Rohu Carp (Labeo rohita).</title>
        <authorList>
            <person name="Das P."/>
            <person name="Kushwaha B."/>
            <person name="Joshi C.G."/>
            <person name="Kumar D."/>
            <person name="Nagpure N.S."/>
            <person name="Sahoo L."/>
            <person name="Das S.P."/>
            <person name="Bit A."/>
            <person name="Patnaik S."/>
            <person name="Meher P.K."/>
            <person name="Jayasankar P."/>
            <person name="Koringa P.G."/>
            <person name="Patel N.V."/>
            <person name="Hinsu A.T."/>
            <person name="Kumar R."/>
            <person name="Pandey M."/>
            <person name="Agarwal S."/>
            <person name="Srivastava S."/>
            <person name="Singh M."/>
            <person name="Iquebal M.A."/>
            <person name="Jaiswal S."/>
            <person name="Angadi U.B."/>
            <person name="Kumar N."/>
            <person name="Raza M."/>
            <person name="Shah T.M."/>
            <person name="Rai A."/>
            <person name="Jena J.K."/>
        </authorList>
    </citation>
    <scope>NUCLEOTIDE SEQUENCE [LARGE SCALE GENOMIC DNA]</scope>
    <source>
        <strain evidence="4">DASCIFA01</strain>
        <tissue evidence="4">Testis</tissue>
    </source>
</reference>
<name>A0A498LY41_LABRO</name>
<dbReference type="Gene3D" id="2.60.40.10">
    <property type="entry name" value="Immunoglobulins"/>
    <property type="match status" value="2"/>
</dbReference>
<comment type="caution">
    <text evidence="4">The sequence shown here is derived from an EMBL/GenBank/DDBJ whole genome shotgun (WGS) entry which is preliminary data.</text>
</comment>